<evidence type="ECO:0000256" key="2">
    <source>
        <dbReference type="SAM" id="Coils"/>
    </source>
</evidence>
<evidence type="ECO:0000256" key="1">
    <source>
        <dbReference type="ARBA" id="ARBA00006754"/>
    </source>
</evidence>
<dbReference type="PANTHER" id="PTHR33744:SF1">
    <property type="entry name" value="DNA-BINDING TRANSCRIPTIONAL ACTIVATOR ADER"/>
    <property type="match status" value="1"/>
</dbReference>
<accession>A0ABT9VMA2</accession>
<dbReference type="Pfam" id="PF17853">
    <property type="entry name" value="GGDEF_2"/>
    <property type="match status" value="1"/>
</dbReference>
<evidence type="ECO:0000313" key="5">
    <source>
        <dbReference type="EMBL" id="MDQ0162098.1"/>
    </source>
</evidence>
<comment type="similarity">
    <text evidence="1">Belongs to the CdaR family.</text>
</comment>
<dbReference type="RefSeq" id="WP_419151629.1">
    <property type="nucleotide sequence ID" value="NZ_JAUSTR010000002.1"/>
</dbReference>
<feature type="domain" description="CdaR GGDEF-like" evidence="4">
    <location>
        <begin position="167"/>
        <end position="289"/>
    </location>
</feature>
<dbReference type="Gene3D" id="3.30.450.40">
    <property type="match status" value="1"/>
</dbReference>
<dbReference type="InterPro" id="IPR042070">
    <property type="entry name" value="PucR_C-HTH_sf"/>
</dbReference>
<dbReference type="InterPro" id="IPR041522">
    <property type="entry name" value="CdaR_GGDEF"/>
</dbReference>
<dbReference type="SUPFAM" id="SSF55781">
    <property type="entry name" value="GAF domain-like"/>
    <property type="match status" value="1"/>
</dbReference>
<reference evidence="5 6" key="1">
    <citation type="submission" date="2023-07" db="EMBL/GenBank/DDBJ databases">
        <title>Genomic Encyclopedia of Type Strains, Phase IV (KMG-IV): sequencing the most valuable type-strain genomes for metagenomic binning, comparative biology and taxonomic classification.</title>
        <authorList>
            <person name="Goeker M."/>
        </authorList>
    </citation>
    <scope>NUCLEOTIDE SEQUENCE [LARGE SCALE GENOMIC DNA]</scope>
    <source>
        <strain evidence="5 6">DSM 19092</strain>
    </source>
</reference>
<keyword evidence="5" id="KW-0238">DNA-binding</keyword>
<dbReference type="PANTHER" id="PTHR33744">
    <property type="entry name" value="CARBOHYDRATE DIACID REGULATOR"/>
    <property type="match status" value="1"/>
</dbReference>
<sequence length="407" mass="47749">MKDPFKYSFERLEDIAERISEVLECPITIEDVNHRLLAYSTHNDCTDPARISTIIGRRVPEKVINNLWKDGIIQKLLQTDQPIRVKQIDEVGLGNRVAISIWRNNEVLGFIWALEIQKRLSDEELELLKMAAQAVKNKLLNLQARKTKMEERNQEFFWKLLTKHISSHEEIQEGFQKLHLPIPSVYSVIILKFQSEITDSIERQLQYLLKTTQKVHPLLSTIDYDQMIMFISPKGVQPLQDLKMFLQWIVTQLKERFMIQKVKTSIGGIYTDLTNVEKSYREALSVLAIKERFPMETEGLDSYSELGIYQYLDIFYEKRKKDGFVNYSLNKLKEYDRAHHTNLVETLEVFLDHDSNVNAAAKKLNVHVNTLSYRLKRMTEIAEIDLNNPNQKMTIYLDLKIDKMKDL</sequence>
<evidence type="ECO:0000259" key="4">
    <source>
        <dbReference type="Pfam" id="PF17853"/>
    </source>
</evidence>
<dbReference type="InterPro" id="IPR051448">
    <property type="entry name" value="CdaR-like_regulators"/>
</dbReference>
<keyword evidence="6" id="KW-1185">Reference proteome</keyword>
<dbReference type="InterPro" id="IPR025736">
    <property type="entry name" value="PucR_C-HTH_dom"/>
</dbReference>
<dbReference type="Proteomes" id="UP001225646">
    <property type="component" value="Unassembled WGS sequence"/>
</dbReference>
<keyword evidence="2" id="KW-0175">Coiled coil</keyword>
<comment type="caution">
    <text evidence="5">The sequence shown here is derived from an EMBL/GenBank/DDBJ whole genome shotgun (WGS) entry which is preliminary data.</text>
</comment>
<evidence type="ECO:0000259" key="3">
    <source>
        <dbReference type="Pfam" id="PF13556"/>
    </source>
</evidence>
<organism evidence="5 6">
    <name type="scientific">Aeribacillus alveayuensis</name>
    <dbReference type="NCBI Taxonomy" id="279215"/>
    <lineage>
        <taxon>Bacteria</taxon>
        <taxon>Bacillati</taxon>
        <taxon>Bacillota</taxon>
        <taxon>Bacilli</taxon>
        <taxon>Bacillales</taxon>
        <taxon>Bacillaceae</taxon>
        <taxon>Aeribacillus</taxon>
    </lineage>
</organism>
<gene>
    <name evidence="5" type="ORF">J2S06_001172</name>
</gene>
<dbReference type="Gene3D" id="1.10.10.2840">
    <property type="entry name" value="PucR C-terminal helix-turn-helix domain"/>
    <property type="match status" value="1"/>
</dbReference>
<dbReference type="Pfam" id="PF13556">
    <property type="entry name" value="HTH_30"/>
    <property type="match status" value="1"/>
</dbReference>
<protein>
    <submittedName>
        <fullName evidence="5">DNA-binding PucR family transcriptional regulator</fullName>
    </submittedName>
</protein>
<evidence type="ECO:0000313" key="6">
    <source>
        <dbReference type="Proteomes" id="UP001225646"/>
    </source>
</evidence>
<dbReference type="InterPro" id="IPR029016">
    <property type="entry name" value="GAF-like_dom_sf"/>
</dbReference>
<name>A0ABT9VMA2_9BACI</name>
<dbReference type="GO" id="GO:0003677">
    <property type="term" value="F:DNA binding"/>
    <property type="evidence" value="ECO:0007669"/>
    <property type="project" value="UniProtKB-KW"/>
</dbReference>
<proteinExistence type="inferred from homology"/>
<feature type="coiled-coil region" evidence="2">
    <location>
        <begin position="125"/>
        <end position="152"/>
    </location>
</feature>
<feature type="domain" description="PucR C-terminal helix-turn-helix" evidence="3">
    <location>
        <begin position="343"/>
        <end position="401"/>
    </location>
</feature>
<dbReference type="EMBL" id="JAUSTR010000002">
    <property type="protein sequence ID" value="MDQ0162098.1"/>
    <property type="molecule type" value="Genomic_DNA"/>
</dbReference>